<dbReference type="PATRIC" id="fig|1302.21.peg.1778"/>
<accession>A0A139N2P0</accession>
<organism evidence="1 2">
    <name type="scientific">Streptococcus gordonii</name>
    <dbReference type="NCBI Taxonomy" id="1302"/>
    <lineage>
        <taxon>Bacteria</taxon>
        <taxon>Bacillati</taxon>
        <taxon>Bacillota</taxon>
        <taxon>Bacilli</taxon>
        <taxon>Lactobacillales</taxon>
        <taxon>Streptococcaceae</taxon>
        <taxon>Streptococcus</taxon>
    </lineage>
</organism>
<name>A0A139N2P0_STRGN</name>
<reference evidence="1 2" key="1">
    <citation type="submission" date="2016-01" db="EMBL/GenBank/DDBJ databases">
        <title>Highly variable Streptococcus oralis are common among viridans streptococci isolated from primates.</title>
        <authorList>
            <person name="Denapaite D."/>
            <person name="Rieger M."/>
            <person name="Koendgen S."/>
            <person name="Brueckner R."/>
            <person name="Ochigava I."/>
            <person name="Kappeler P."/>
            <person name="Maetz-Rensing K."/>
            <person name="Leendertz F."/>
            <person name="Hakenbeck R."/>
        </authorList>
    </citation>
    <scope>NUCLEOTIDE SEQUENCE [LARGE SCALE GENOMIC DNA]</scope>
    <source>
        <strain evidence="1 2">DD07</strain>
    </source>
</reference>
<evidence type="ECO:0000313" key="2">
    <source>
        <dbReference type="Proteomes" id="UP000070096"/>
    </source>
</evidence>
<comment type="caution">
    <text evidence="1">The sequence shown here is derived from an EMBL/GenBank/DDBJ whole genome shotgun (WGS) entry which is preliminary data.</text>
</comment>
<evidence type="ECO:0000313" key="1">
    <source>
        <dbReference type="EMBL" id="KXT70305.1"/>
    </source>
</evidence>
<dbReference type="AlphaFoldDB" id="A0A139N2P0"/>
<proteinExistence type="predicted"/>
<sequence>MLILGDVVRTSGYDPKEMLVGEKAIAVTKTTNGIKIIYLGENNDDKR</sequence>
<protein>
    <submittedName>
        <fullName evidence="1">Uncharacterized protein</fullName>
    </submittedName>
</protein>
<dbReference type="Proteomes" id="UP000070096">
    <property type="component" value="Unassembled WGS sequence"/>
</dbReference>
<dbReference type="EMBL" id="LQRC01000218">
    <property type="protein sequence ID" value="KXT70305.1"/>
    <property type="molecule type" value="Genomic_DNA"/>
</dbReference>
<gene>
    <name evidence="1" type="ORF">SGODD07_01601</name>
</gene>